<reference evidence="1" key="1">
    <citation type="submission" date="2018-02" db="EMBL/GenBank/DDBJ databases">
        <authorList>
            <person name="Cohen D.B."/>
            <person name="Kent A.D."/>
        </authorList>
    </citation>
    <scope>NUCLEOTIDE SEQUENCE</scope>
</reference>
<sequence length="119" mass="13112">MQSFCIGAAKGKNARFPQTAPTDVAKKSVDCSQASRGVEDLQKQRGDRIGTEYCSYLSTEREWHFMPSGHPRGLPDSVGSEDAWRVRSPSCGRLLPMWSKVLGDAARAQFPEFAEDTCA</sequence>
<evidence type="ECO:0000313" key="1">
    <source>
        <dbReference type="EMBL" id="SPC77209.1"/>
    </source>
</evidence>
<dbReference type="EMBL" id="OIVN01000258">
    <property type="protein sequence ID" value="SPC77209.1"/>
    <property type="molecule type" value="Genomic_DNA"/>
</dbReference>
<protein>
    <submittedName>
        <fullName evidence="1">Uncharacterized protein</fullName>
    </submittedName>
</protein>
<proteinExistence type="predicted"/>
<accession>A0A2N9ERG7</accession>
<name>A0A2N9ERG7_FAGSY</name>
<organism evidence="1">
    <name type="scientific">Fagus sylvatica</name>
    <name type="common">Beechnut</name>
    <dbReference type="NCBI Taxonomy" id="28930"/>
    <lineage>
        <taxon>Eukaryota</taxon>
        <taxon>Viridiplantae</taxon>
        <taxon>Streptophyta</taxon>
        <taxon>Embryophyta</taxon>
        <taxon>Tracheophyta</taxon>
        <taxon>Spermatophyta</taxon>
        <taxon>Magnoliopsida</taxon>
        <taxon>eudicotyledons</taxon>
        <taxon>Gunneridae</taxon>
        <taxon>Pentapetalae</taxon>
        <taxon>rosids</taxon>
        <taxon>fabids</taxon>
        <taxon>Fagales</taxon>
        <taxon>Fagaceae</taxon>
        <taxon>Fagus</taxon>
    </lineage>
</organism>
<gene>
    <name evidence="1" type="ORF">FSB_LOCUS5091</name>
</gene>
<dbReference type="AlphaFoldDB" id="A0A2N9ERG7"/>